<sequence>MCRLISGGTSRDPAGIRLRSFNEFSLAILEEMQHTNSGSGAAKITDILLTMAAIGVPMVFVCNYSLAHKLLGRNSEDKQRLLADPRSMLPDEPGSANWLNDIAECLRASYAYVKADIG</sequence>
<name>A0A7Y0ZUR0_PSEVE</name>
<organism evidence="1 2">
    <name type="scientific">Pseudomonas veronii</name>
    <dbReference type="NCBI Taxonomy" id="76761"/>
    <lineage>
        <taxon>Bacteria</taxon>
        <taxon>Pseudomonadati</taxon>
        <taxon>Pseudomonadota</taxon>
        <taxon>Gammaproteobacteria</taxon>
        <taxon>Pseudomonadales</taxon>
        <taxon>Pseudomonadaceae</taxon>
        <taxon>Pseudomonas</taxon>
    </lineage>
</organism>
<evidence type="ECO:0000313" key="1">
    <source>
        <dbReference type="EMBL" id="NMX98397.1"/>
    </source>
</evidence>
<dbReference type="EMBL" id="JAAQWE010000016">
    <property type="protein sequence ID" value="NMX98397.1"/>
    <property type="molecule type" value="Genomic_DNA"/>
</dbReference>
<comment type="caution">
    <text evidence="1">The sequence shown here is derived from an EMBL/GenBank/DDBJ whole genome shotgun (WGS) entry which is preliminary data.</text>
</comment>
<accession>A0A7Y0ZUR0</accession>
<protein>
    <submittedName>
        <fullName evidence="1">Uncharacterized protein</fullName>
    </submittedName>
</protein>
<reference evidence="1 2" key="1">
    <citation type="journal article" date="2020" name="Front. Microbiol.">
        <title>Genetic Organization of the aprX-lipA2 Operon Affects the Proteolytic Potential of Pseudomonas Species in Milk.</title>
        <authorList>
            <person name="Maier C."/>
            <person name="Huptas C."/>
            <person name="von Neubeck M."/>
            <person name="Scherer S."/>
            <person name="Wenning M."/>
            <person name="Lucking G."/>
        </authorList>
    </citation>
    <scope>NUCLEOTIDE SEQUENCE [LARGE SCALE GENOMIC DNA]</scope>
    <source>
        <strain evidence="1 2">WS 4671</strain>
    </source>
</reference>
<dbReference type="AlphaFoldDB" id="A0A7Y0ZUR0"/>
<gene>
    <name evidence="1" type="ORF">HBO43_17470</name>
</gene>
<evidence type="ECO:0000313" key="2">
    <source>
        <dbReference type="Proteomes" id="UP000552560"/>
    </source>
</evidence>
<dbReference type="RefSeq" id="WP_057005194.1">
    <property type="nucleotide sequence ID" value="NZ_CP149793.1"/>
</dbReference>
<dbReference type="OrthoDB" id="6921368at2"/>
<dbReference type="Proteomes" id="UP000552560">
    <property type="component" value="Unassembled WGS sequence"/>
</dbReference>
<proteinExistence type="predicted"/>